<name>A0A934SZ83_9BURK</name>
<protein>
    <submittedName>
        <fullName evidence="3">H-NS histone family protein</fullName>
    </submittedName>
</protein>
<feature type="compositionally biased region" description="Polar residues" evidence="1">
    <location>
        <begin position="95"/>
        <end position="108"/>
    </location>
</feature>
<reference evidence="3" key="1">
    <citation type="submission" date="2021-01" db="EMBL/GenBank/DDBJ databases">
        <title>Genome sequence of strain Noviherbaspirillum sp. DKR-6.</title>
        <authorList>
            <person name="Chaudhary D.K."/>
        </authorList>
    </citation>
    <scope>NUCLEOTIDE SEQUENCE</scope>
    <source>
        <strain evidence="3">DKR-6</strain>
    </source>
</reference>
<feature type="domain" description="DNA-binding protein H-NS-like C-terminal" evidence="2">
    <location>
        <begin position="119"/>
        <end position="164"/>
    </location>
</feature>
<keyword evidence="4" id="KW-1185">Reference proteome</keyword>
<gene>
    <name evidence="3" type="ORF">JJB74_27540</name>
</gene>
<dbReference type="AlphaFoldDB" id="A0A934SZ83"/>
<feature type="region of interest" description="Disordered" evidence="1">
    <location>
        <begin position="54"/>
        <end position="149"/>
    </location>
</feature>
<dbReference type="GO" id="GO:0003677">
    <property type="term" value="F:DNA binding"/>
    <property type="evidence" value="ECO:0007669"/>
    <property type="project" value="InterPro"/>
</dbReference>
<organism evidence="3 4">
    <name type="scientific">Noviherbaspirillum pedocola</name>
    <dbReference type="NCBI Taxonomy" id="2801341"/>
    <lineage>
        <taxon>Bacteria</taxon>
        <taxon>Pseudomonadati</taxon>
        <taxon>Pseudomonadota</taxon>
        <taxon>Betaproteobacteria</taxon>
        <taxon>Burkholderiales</taxon>
        <taxon>Oxalobacteraceae</taxon>
        <taxon>Noviherbaspirillum</taxon>
    </lineage>
</organism>
<feature type="compositionally biased region" description="Basic and acidic residues" evidence="1">
    <location>
        <begin position="130"/>
        <end position="141"/>
    </location>
</feature>
<dbReference type="Gene3D" id="3.30.160.510">
    <property type="entry name" value="Histone-like nucleoid-structuring protein H-NS"/>
    <property type="match status" value="1"/>
</dbReference>
<dbReference type="Pfam" id="PF00816">
    <property type="entry name" value="Histone_HNS"/>
    <property type="match status" value="1"/>
</dbReference>
<evidence type="ECO:0000256" key="1">
    <source>
        <dbReference type="SAM" id="MobiDB-lite"/>
    </source>
</evidence>
<dbReference type="Proteomes" id="UP000622890">
    <property type="component" value="Unassembled WGS sequence"/>
</dbReference>
<dbReference type="SMART" id="SM00528">
    <property type="entry name" value="HNS"/>
    <property type="match status" value="1"/>
</dbReference>
<dbReference type="RefSeq" id="WP_200597571.1">
    <property type="nucleotide sequence ID" value="NZ_JAEPBG010000020.1"/>
</dbReference>
<comment type="caution">
    <text evidence="3">The sequence shown here is derived from an EMBL/GenBank/DDBJ whole genome shotgun (WGS) entry which is preliminary data.</text>
</comment>
<evidence type="ECO:0000313" key="3">
    <source>
        <dbReference type="EMBL" id="MBK4738393.1"/>
    </source>
</evidence>
<dbReference type="SUPFAM" id="SSF81273">
    <property type="entry name" value="H-NS histone-like proteins"/>
    <property type="match status" value="1"/>
</dbReference>
<accession>A0A934SZ83</accession>
<evidence type="ECO:0000313" key="4">
    <source>
        <dbReference type="Proteomes" id="UP000622890"/>
    </source>
</evidence>
<proteinExistence type="predicted"/>
<dbReference type="InterPro" id="IPR027444">
    <property type="entry name" value="H-NS_C_dom"/>
</dbReference>
<dbReference type="EMBL" id="JAEPBG010000020">
    <property type="protein sequence ID" value="MBK4738393.1"/>
    <property type="molecule type" value="Genomic_DNA"/>
</dbReference>
<sequence length="180" mass="19362">MMISNLQSARALIQADLDHARKVLELWTQQVMDLEHALEQIDAVGESRKALKENYAGGQSTAPRLASANALDATRGGRKAKAETTRAGGAKQQRARSQSRSADGSPSLVQGGKTGRATKAKKAAVQGNARKIEAKYKDPNSDKTWSGRGRRPAWFVGDASQYLIQSPNIPHQTTASSSVH</sequence>
<evidence type="ECO:0000259" key="2">
    <source>
        <dbReference type="SMART" id="SM00528"/>
    </source>
</evidence>